<evidence type="ECO:0000313" key="1">
    <source>
        <dbReference type="EMBL" id="KAF7513227.1"/>
    </source>
</evidence>
<comment type="caution">
    <text evidence="1">The sequence shown here is derived from an EMBL/GenBank/DDBJ whole genome shotgun (WGS) entry which is preliminary data.</text>
</comment>
<gene>
    <name evidence="1" type="ORF">GJ744_010623</name>
</gene>
<protein>
    <submittedName>
        <fullName evidence="1">Uncharacterized protein</fullName>
    </submittedName>
</protein>
<evidence type="ECO:0000313" key="2">
    <source>
        <dbReference type="Proteomes" id="UP000606974"/>
    </source>
</evidence>
<dbReference type="AlphaFoldDB" id="A0A8H7AS08"/>
<organism evidence="1 2">
    <name type="scientific">Endocarpon pusillum</name>
    <dbReference type="NCBI Taxonomy" id="364733"/>
    <lineage>
        <taxon>Eukaryota</taxon>
        <taxon>Fungi</taxon>
        <taxon>Dikarya</taxon>
        <taxon>Ascomycota</taxon>
        <taxon>Pezizomycotina</taxon>
        <taxon>Eurotiomycetes</taxon>
        <taxon>Chaetothyriomycetidae</taxon>
        <taxon>Verrucariales</taxon>
        <taxon>Verrucariaceae</taxon>
        <taxon>Endocarpon</taxon>
    </lineage>
</organism>
<dbReference type="Proteomes" id="UP000606974">
    <property type="component" value="Unassembled WGS sequence"/>
</dbReference>
<dbReference type="EMBL" id="JAACFV010000007">
    <property type="protein sequence ID" value="KAF7513227.1"/>
    <property type="molecule type" value="Genomic_DNA"/>
</dbReference>
<name>A0A8H7AS08_9EURO</name>
<reference evidence="1" key="1">
    <citation type="submission" date="2020-02" db="EMBL/GenBank/DDBJ databases">
        <authorList>
            <person name="Palmer J.M."/>
        </authorList>
    </citation>
    <scope>NUCLEOTIDE SEQUENCE</scope>
    <source>
        <strain evidence="1">EPUS1.4</strain>
        <tissue evidence="1">Thallus</tissue>
    </source>
</reference>
<accession>A0A8H7AS08</accession>
<keyword evidence="2" id="KW-1185">Reference proteome</keyword>
<proteinExistence type="predicted"/>
<dbReference type="OrthoDB" id="4755094at2759"/>
<sequence length="192" mass="21938">MWGSELQRVFSRSPVMLGRRNEYLEEQCRTLAEVLVEFLPDEQKANFRFAALAAIFKDSADLAHQIQLSLQSYGYETAFRYSDPDSTRVLFKNERTEYEITNTANSQPIRDSDIVEAGPNGRIGKKLCVIHPALVRRGRGERADMVLTQTTILASLDKPVSRPPRAKTQPNIEVRIELREHERTSWAGRFGN</sequence>